<gene>
    <name evidence="1" type="ORF">C7378_0455</name>
</gene>
<evidence type="ECO:0000313" key="2">
    <source>
        <dbReference type="Proteomes" id="UP000295210"/>
    </source>
</evidence>
<sequence>MQEELETLEAWIPEQMEPGTMFVLENAGKAGDQNNPYWAVLACPSCGSLGLITLAQYSGVQSMICGSDNCSSEYFLHGDEIQFRKPH</sequence>
<organism evidence="1 2">
    <name type="scientific">Acidipila rosea</name>
    <dbReference type="NCBI Taxonomy" id="768535"/>
    <lineage>
        <taxon>Bacteria</taxon>
        <taxon>Pseudomonadati</taxon>
        <taxon>Acidobacteriota</taxon>
        <taxon>Terriglobia</taxon>
        <taxon>Terriglobales</taxon>
        <taxon>Acidobacteriaceae</taxon>
        <taxon>Acidipila</taxon>
    </lineage>
</organism>
<accession>A0A4R1LAX3</accession>
<name>A0A4R1LAX3_9BACT</name>
<proteinExistence type="predicted"/>
<comment type="caution">
    <text evidence="1">The sequence shown here is derived from an EMBL/GenBank/DDBJ whole genome shotgun (WGS) entry which is preliminary data.</text>
</comment>
<dbReference type="EMBL" id="SMGK01000001">
    <property type="protein sequence ID" value="TCK75472.1"/>
    <property type="molecule type" value="Genomic_DNA"/>
</dbReference>
<reference evidence="1 2" key="1">
    <citation type="submission" date="2019-03" db="EMBL/GenBank/DDBJ databases">
        <title>Genomic Encyclopedia of Type Strains, Phase IV (KMG-IV): sequencing the most valuable type-strain genomes for metagenomic binning, comparative biology and taxonomic classification.</title>
        <authorList>
            <person name="Goeker M."/>
        </authorList>
    </citation>
    <scope>NUCLEOTIDE SEQUENCE [LARGE SCALE GENOMIC DNA]</scope>
    <source>
        <strain evidence="1 2">DSM 103428</strain>
    </source>
</reference>
<dbReference type="RefSeq" id="WP_131991256.1">
    <property type="nucleotide sequence ID" value="NZ_SMGK01000001.1"/>
</dbReference>
<evidence type="ECO:0000313" key="1">
    <source>
        <dbReference type="EMBL" id="TCK75472.1"/>
    </source>
</evidence>
<keyword evidence="2" id="KW-1185">Reference proteome</keyword>
<dbReference type="AlphaFoldDB" id="A0A4R1LAX3"/>
<protein>
    <submittedName>
        <fullName evidence="1">Uncharacterized protein</fullName>
    </submittedName>
</protein>
<dbReference type="Proteomes" id="UP000295210">
    <property type="component" value="Unassembled WGS sequence"/>
</dbReference>
<dbReference type="OrthoDB" id="120883at2"/>